<feature type="compositionally biased region" description="Acidic residues" evidence="1">
    <location>
        <begin position="72"/>
        <end position="83"/>
    </location>
</feature>
<sequence>MSKLFPLTRLARFLCFRHAEKSTSPASPSVPFETEPRSDEEISPRQSGAGQVERPQIPQDLPVQLRTCEGGGEGEGEGEDDAGDVFDKLTGATQIMLKTLQSVAAFAPVPFLGEAAALAIGILENVQKAKGNKDDGLALAEECVVLVYTINSTCAQLLARDGVDELPEDLMNHLGHLESNYDSSGPSFTFTSTLRDIRLFATKLASQSFFKRLLIQRYNSGAIDKYRAQIKRALDIFALQSQITLRQICDRILAQVEESRKLEAENLDRASLDPDRVIPAGLVATSSNPHIIPSTSPVFTSSILNDASSFYLHGFNVNNVAGDQRNVHDSDHSMVTNSGNVWNTTSSQDSERPQSAFSENLYRRWRKGPRGLG</sequence>
<feature type="region of interest" description="Disordered" evidence="1">
    <location>
        <begin position="326"/>
        <end position="359"/>
    </location>
</feature>
<dbReference type="OrthoDB" id="192148at2759"/>
<comment type="caution">
    <text evidence="2">The sequence shown here is derived from an EMBL/GenBank/DDBJ whole genome shotgun (WGS) entry which is preliminary data.</text>
</comment>
<feature type="compositionally biased region" description="Basic and acidic residues" evidence="1">
    <location>
        <begin position="34"/>
        <end position="43"/>
    </location>
</feature>
<evidence type="ECO:0000313" key="3">
    <source>
        <dbReference type="Proteomes" id="UP000559256"/>
    </source>
</evidence>
<keyword evidence="3" id="KW-1185">Reference proteome</keyword>
<dbReference type="EMBL" id="JAACJM010000124">
    <property type="protein sequence ID" value="KAF5344460.1"/>
    <property type="molecule type" value="Genomic_DNA"/>
</dbReference>
<evidence type="ECO:0000313" key="2">
    <source>
        <dbReference type="EMBL" id="KAF5344460.1"/>
    </source>
</evidence>
<dbReference type="CDD" id="cd21037">
    <property type="entry name" value="MLKL_NTD"/>
    <property type="match status" value="1"/>
</dbReference>
<dbReference type="AlphaFoldDB" id="A0A8H5CMJ8"/>
<feature type="compositionally biased region" description="Polar residues" evidence="1">
    <location>
        <begin position="333"/>
        <end position="358"/>
    </location>
</feature>
<feature type="region of interest" description="Disordered" evidence="1">
    <location>
        <begin position="21"/>
        <end position="83"/>
    </location>
</feature>
<reference evidence="2 3" key="1">
    <citation type="journal article" date="2020" name="ISME J.">
        <title>Uncovering the hidden diversity of litter-decomposition mechanisms in mushroom-forming fungi.</title>
        <authorList>
            <person name="Floudas D."/>
            <person name="Bentzer J."/>
            <person name="Ahren D."/>
            <person name="Johansson T."/>
            <person name="Persson P."/>
            <person name="Tunlid A."/>
        </authorList>
    </citation>
    <scope>NUCLEOTIDE SEQUENCE [LARGE SCALE GENOMIC DNA]</scope>
    <source>
        <strain evidence="2 3">CBS 291.85</strain>
    </source>
</reference>
<accession>A0A8H5CMJ8</accession>
<dbReference type="InterPro" id="IPR059179">
    <property type="entry name" value="MLKL-like_MCAfunc"/>
</dbReference>
<evidence type="ECO:0000256" key="1">
    <source>
        <dbReference type="SAM" id="MobiDB-lite"/>
    </source>
</evidence>
<gene>
    <name evidence="2" type="ORF">D9758_014129</name>
</gene>
<dbReference type="Proteomes" id="UP000559256">
    <property type="component" value="Unassembled WGS sequence"/>
</dbReference>
<organism evidence="2 3">
    <name type="scientific">Tetrapyrgos nigripes</name>
    <dbReference type="NCBI Taxonomy" id="182062"/>
    <lineage>
        <taxon>Eukaryota</taxon>
        <taxon>Fungi</taxon>
        <taxon>Dikarya</taxon>
        <taxon>Basidiomycota</taxon>
        <taxon>Agaricomycotina</taxon>
        <taxon>Agaricomycetes</taxon>
        <taxon>Agaricomycetidae</taxon>
        <taxon>Agaricales</taxon>
        <taxon>Marasmiineae</taxon>
        <taxon>Marasmiaceae</taxon>
        <taxon>Tetrapyrgos</taxon>
    </lineage>
</organism>
<name>A0A8H5CMJ8_9AGAR</name>
<protein>
    <submittedName>
        <fullName evidence="2">Uncharacterized protein</fullName>
    </submittedName>
</protein>
<proteinExistence type="predicted"/>